<reference evidence="3 4" key="1">
    <citation type="submission" date="2018-02" db="EMBL/GenBank/DDBJ databases">
        <title>Genomic Encyclopedia of Archaeal and Bacterial Type Strains, Phase II (KMG-II): from individual species to whole genera.</title>
        <authorList>
            <person name="Goeker M."/>
        </authorList>
    </citation>
    <scope>NUCLEOTIDE SEQUENCE [LARGE SCALE GENOMIC DNA]</scope>
    <source>
        <strain evidence="3 4">DSM 18921</strain>
    </source>
</reference>
<feature type="domain" description="Peptidoglycan binding-like" evidence="2">
    <location>
        <begin position="117"/>
        <end position="150"/>
    </location>
</feature>
<dbReference type="Pfam" id="PF01471">
    <property type="entry name" value="PG_binding_1"/>
    <property type="match status" value="1"/>
</dbReference>
<sequence length="177" mass="18735">MLNNLRTTATAIAATLSLAVALPAPAHAWGEREQNALVALLAAGAIGTLIVQNNKRHRAAPVTRSTVPTYTGPNYGTSRYGTPSYDTPRYQPPAAQPIPQGVSTTPAGRAFNTYSLSERRNIQSRLARAGYYNGAIDGAFGPMTYNAVMAISRDSTGADKLSTLGGAFDFYDAILRA</sequence>
<gene>
    <name evidence="3" type="ORF">LX70_02585</name>
</gene>
<dbReference type="RefSeq" id="WP_105515166.1">
    <property type="nucleotide sequence ID" value="NZ_PVEP01000005.1"/>
</dbReference>
<organism evidence="3 4">
    <name type="scientific">Albidovulum denitrificans</name>
    <dbReference type="NCBI Taxonomy" id="404881"/>
    <lineage>
        <taxon>Bacteria</taxon>
        <taxon>Pseudomonadati</taxon>
        <taxon>Pseudomonadota</taxon>
        <taxon>Alphaproteobacteria</taxon>
        <taxon>Rhodobacterales</taxon>
        <taxon>Paracoccaceae</taxon>
        <taxon>Albidovulum</taxon>
    </lineage>
</organism>
<feature type="signal peptide" evidence="1">
    <location>
        <begin position="1"/>
        <end position="28"/>
    </location>
</feature>
<dbReference type="Proteomes" id="UP000238338">
    <property type="component" value="Unassembled WGS sequence"/>
</dbReference>
<evidence type="ECO:0000259" key="2">
    <source>
        <dbReference type="Pfam" id="PF01471"/>
    </source>
</evidence>
<dbReference type="InterPro" id="IPR036366">
    <property type="entry name" value="PGBDSf"/>
</dbReference>
<dbReference type="EMBL" id="PVEP01000005">
    <property type="protein sequence ID" value="PQV56319.1"/>
    <property type="molecule type" value="Genomic_DNA"/>
</dbReference>
<dbReference type="SUPFAM" id="SSF47090">
    <property type="entry name" value="PGBD-like"/>
    <property type="match status" value="1"/>
</dbReference>
<evidence type="ECO:0000313" key="4">
    <source>
        <dbReference type="Proteomes" id="UP000238338"/>
    </source>
</evidence>
<dbReference type="AlphaFoldDB" id="A0A2S8S673"/>
<proteinExistence type="predicted"/>
<feature type="chain" id="PRO_5015698503" evidence="1">
    <location>
        <begin position="29"/>
        <end position="177"/>
    </location>
</feature>
<evidence type="ECO:0000313" key="3">
    <source>
        <dbReference type="EMBL" id="PQV56319.1"/>
    </source>
</evidence>
<dbReference type="InterPro" id="IPR002477">
    <property type="entry name" value="Peptidoglycan-bd-like"/>
</dbReference>
<dbReference type="OrthoDB" id="7932821at2"/>
<comment type="caution">
    <text evidence="3">The sequence shown here is derived from an EMBL/GenBank/DDBJ whole genome shotgun (WGS) entry which is preliminary data.</text>
</comment>
<dbReference type="Gene3D" id="1.10.101.10">
    <property type="entry name" value="PGBD-like superfamily/PGBD"/>
    <property type="match status" value="1"/>
</dbReference>
<accession>A0A2S8S673</accession>
<protein>
    <submittedName>
        <fullName evidence="3">Putative peptidoglycan binding protein</fullName>
    </submittedName>
</protein>
<keyword evidence="1" id="KW-0732">Signal</keyword>
<dbReference type="InterPro" id="IPR036365">
    <property type="entry name" value="PGBD-like_sf"/>
</dbReference>
<evidence type="ECO:0000256" key="1">
    <source>
        <dbReference type="SAM" id="SignalP"/>
    </source>
</evidence>
<name>A0A2S8S673_9RHOB</name>
<keyword evidence="4" id="KW-1185">Reference proteome</keyword>